<sequence>MHKLFDPSHVFSIVHHNASLLAPGFGRQYCGFAYPRHRLCDDDVCYWEDDLVELILSLPEGPGFCRDLIHIPSDVTTITQPATVTTDYVTITTMDDNGSPITITDVQITIVNDLTRTVTDTSTYLTTGTVTEFATETIAQPFTNTATERVDQTLTNNHTETLLLSYTDTNYATSTLDVTATQTYISTSTHSDWATVTDATIATSTYSVTSITVLTEGTTTTVTTVIPAPSIHNACSELDLQPETTTVDPTAAGGSLPYITQFVTVWETVTATVSEVVVTATDVVNNPSTVTLDVFSTIETDISLTETTTATDTFTKDHVTTITDSATLDITAWATTVATVDVTTDETFTATIEASTALTTPSLSQ</sequence>
<protein>
    <submittedName>
        <fullName evidence="1">Adg3 homolog</fullName>
    </submittedName>
</protein>
<evidence type="ECO:0000313" key="1">
    <source>
        <dbReference type="EMBL" id="GAM42615.1"/>
    </source>
</evidence>
<organism evidence="1 2">
    <name type="scientific">Talaromyces pinophilus</name>
    <name type="common">Penicillium pinophilum</name>
    <dbReference type="NCBI Taxonomy" id="128442"/>
    <lineage>
        <taxon>Eukaryota</taxon>
        <taxon>Fungi</taxon>
        <taxon>Dikarya</taxon>
        <taxon>Ascomycota</taxon>
        <taxon>Pezizomycotina</taxon>
        <taxon>Eurotiomycetes</taxon>
        <taxon>Eurotiomycetidae</taxon>
        <taxon>Eurotiales</taxon>
        <taxon>Trichocomaceae</taxon>
        <taxon>Talaromyces</taxon>
        <taxon>Talaromyces sect. Talaromyces</taxon>
    </lineage>
</organism>
<keyword evidence="2" id="KW-1185">Reference proteome</keyword>
<dbReference type="Proteomes" id="UP000053095">
    <property type="component" value="Unassembled WGS sequence"/>
</dbReference>
<name>A0A478EDB3_TALPI</name>
<dbReference type="AlphaFoldDB" id="A0A478EDB3"/>
<proteinExistence type="predicted"/>
<reference evidence="2" key="1">
    <citation type="journal article" date="2015" name="Genome Announc.">
        <title>Draft genome sequence of Talaromyces cellulolyticus strain Y-94, a source of lignocellulosic biomass-degrading enzymes.</title>
        <authorList>
            <person name="Fujii T."/>
            <person name="Koike H."/>
            <person name="Sawayama S."/>
            <person name="Yano S."/>
            <person name="Inoue H."/>
        </authorList>
    </citation>
    <scope>NUCLEOTIDE SEQUENCE [LARGE SCALE GENOMIC DNA]</scope>
    <source>
        <strain evidence="2">Y-94</strain>
    </source>
</reference>
<evidence type="ECO:0000313" key="2">
    <source>
        <dbReference type="Proteomes" id="UP000053095"/>
    </source>
</evidence>
<gene>
    <name evidence="1" type="ORF">TCE0_044r16754</name>
</gene>
<dbReference type="EMBL" id="DF933840">
    <property type="protein sequence ID" value="GAM42615.1"/>
    <property type="molecule type" value="Genomic_DNA"/>
</dbReference>
<accession>A0A478EDB3</accession>